<protein>
    <submittedName>
        <fullName evidence="1">Uncharacterized protein</fullName>
    </submittedName>
</protein>
<keyword evidence="2" id="KW-1185">Reference proteome</keyword>
<evidence type="ECO:0000313" key="2">
    <source>
        <dbReference type="Proteomes" id="UP001497535"/>
    </source>
</evidence>
<name>A0ACB0Y6M9_MELEN</name>
<organism evidence="1 2">
    <name type="scientific">Meloidogyne enterolobii</name>
    <name type="common">Root-knot nematode worm</name>
    <name type="synonym">Meloidogyne mayaguensis</name>
    <dbReference type="NCBI Taxonomy" id="390850"/>
    <lineage>
        <taxon>Eukaryota</taxon>
        <taxon>Metazoa</taxon>
        <taxon>Ecdysozoa</taxon>
        <taxon>Nematoda</taxon>
        <taxon>Chromadorea</taxon>
        <taxon>Rhabditida</taxon>
        <taxon>Tylenchina</taxon>
        <taxon>Tylenchomorpha</taxon>
        <taxon>Tylenchoidea</taxon>
        <taxon>Meloidogynidae</taxon>
        <taxon>Meloidogyninae</taxon>
        <taxon>Meloidogyne</taxon>
    </lineage>
</organism>
<dbReference type="Proteomes" id="UP001497535">
    <property type="component" value="Unassembled WGS sequence"/>
</dbReference>
<gene>
    <name evidence="1" type="ORF">MENTE1834_LOCUS7886</name>
</gene>
<comment type="caution">
    <text evidence="1">The sequence shown here is derived from an EMBL/GenBank/DDBJ whole genome shotgun (WGS) entry which is preliminary data.</text>
</comment>
<sequence length="64" mass="7597">MDSIFSLVPFNKFSLPLILDLSFARDYYTTRPTACLIKVYKYVEIFNLNFETHHILNIRPQQSI</sequence>
<accession>A0ACB0Y6M9</accession>
<reference evidence="1" key="1">
    <citation type="submission" date="2023-11" db="EMBL/GenBank/DDBJ databases">
        <authorList>
            <person name="Poullet M."/>
        </authorList>
    </citation>
    <scope>NUCLEOTIDE SEQUENCE</scope>
    <source>
        <strain evidence="1">E1834</strain>
    </source>
</reference>
<evidence type="ECO:0000313" key="1">
    <source>
        <dbReference type="EMBL" id="CAK5032598.1"/>
    </source>
</evidence>
<dbReference type="EMBL" id="CAVMJV010000006">
    <property type="protein sequence ID" value="CAK5032598.1"/>
    <property type="molecule type" value="Genomic_DNA"/>
</dbReference>
<proteinExistence type="predicted"/>